<sequence length="104" mass="11995">MIGKPITGRSFGGCIRYIVDKPEAKILFAEGVRMQNATTLTNDFNLQRKMRPEMGKAVRHLVLSWSREDLPKLTDKVMLEHAKEYMQKMGVFCFLKLTVQFPAF</sequence>
<dbReference type="EMBL" id="FNCH01000001">
    <property type="protein sequence ID" value="SDF77416.1"/>
    <property type="molecule type" value="Genomic_DNA"/>
</dbReference>
<dbReference type="Pfam" id="PF03432">
    <property type="entry name" value="Relaxase"/>
    <property type="match status" value="1"/>
</dbReference>
<evidence type="ECO:0000313" key="3">
    <source>
        <dbReference type="Proteomes" id="UP000199643"/>
    </source>
</evidence>
<evidence type="ECO:0000259" key="1">
    <source>
        <dbReference type="Pfam" id="PF03432"/>
    </source>
</evidence>
<dbReference type="InterPro" id="IPR005094">
    <property type="entry name" value="Endonuclease_MobA/VirD2"/>
</dbReference>
<gene>
    <name evidence="2" type="ORF">SAMN05421827_101498</name>
</gene>
<organism evidence="2 3">
    <name type="scientific">Pedobacter terrae</name>
    <dbReference type="NCBI Taxonomy" id="405671"/>
    <lineage>
        <taxon>Bacteria</taxon>
        <taxon>Pseudomonadati</taxon>
        <taxon>Bacteroidota</taxon>
        <taxon>Sphingobacteriia</taxon>
        <taxon>Sphingobacteriales</taxon>
        <taxon>Sphingobacteriaceae</taxon>
        <taxon>Pedobacter</taxon>
    </lineage>
</organism>
<feature type="domain" description="MobA/VirD2-like nuclease" evidence="1">
    <location>
        <begin position="17"/>
        <end position="91"/>
    </location>
</feature>
<dbReference type="AlphaFoldDB" id="A0A1G7NTT5"/>
<dbReference type="STRING" id="405671.SAMN05421827_101498"/>
<accession>A0A1G7NTT5</accession>
<name>A0A1G7NTT5_9SPHI</name>
<proteinExistence type="predicted"/>
<dbReference type="Proteomes" id="UP000199643">
    <property type="component" value="Unassembled WGS sequence"/>
</dbReference>
<evidence type="ECO:0000313" key="2">
    <source>
        <dbReference type="EMBL" id="SDF77416.1"/>
    </source>
</evidence>
<keyword evidence="3" id="KW-1185">Reference proteome</keyword>
<reference evidence="3" key="1">
    <citation type="submission" date="2016-10" db="EMBL/GenBank/DDBJ databases">
        <authorList>
            <person name="Varghese N."/>
            <person name="Submissions S."/>
        </authorList>
    </citation>
    <scope>NUCLEOTIDE SEQUENCE [LARGE SCALE GENOMIC DNA]</scope>
    <source>
        <strain evidence="3">DSM 17933</strain>
    </source>
</reference>
<protein>
    <recommendedName>
        <fullName evidence="1">MobA/VirD2-like nuclease domain-containing protein</fullName>
    </recommendedName>
</protein>